<dbReference type="Pfam" id="PF25597">
    <property type="entry name" value="SH3_retrovirus"/>
    <property type="match status" value="1"/>
</dbReference>
<name>A0A371G610_MUCPR</name>
<evidence type="ECO:0000313" key="3">
    <source>
        <dbReference type="EMBL" id="RDX86008.1"/>
    </source>
</evidence>
<gene>
    <name evidence="3" type="ORF">CR513_32717</name>
</gene>
<keyword evidence="4" id="KW-1185">Reference proteome</keyword>
<feature type="non-terminal residue" evidence="3">
    <location>
        <position position="1"/>
    </location>
</feature>
<dbReference type="InterPro" id="IPR057670">
    <property type="entry name" value="SH3_retrovirus"/>
</dbReference>
<dbReference type="InterPro" id="IPR013103">
    <property type="entry name" value="RVT_2"/>
</dbReference>
<feature type="domain" description="Retroviral polymerase SH3-like" evidence="2">
    <location>
        <begin position="10"/>
        <end position="54"/>
    </location>
</feature>
<dbReference type="OrthoDB" id="1645289at2759"/>
<evidence type="ECO:0000259" key="2">
    <source>
        <dbReference type="Pfam" id="PF25597"/>
    </source>
</evidence>
<protein>
    <submittedName>
        <fullName evidence="3">Uncharacterized protein</fullName>
    </submittedName>
</protein>
<dbReference type="Pfam" id="PF07727">
    <property type="entry name" value="RVT_2"/>
    <property type="match status" value="1"/>
</dbReference>
<comment type="caution">
    <text evidence="3">The sequence shown here is derived from an EMBL/GenBank/DDBJ whole genome shotgun (WGS) entry which is preliminary data.</text>
</comment>
<organism evidence="3 4">
    <name type="scientific">Mucuna pruriens</name>
    <name type="common">Velvet bean</name>
    <name type="synonym">Dolichos pruriens</name>
    <dbReference type="NCBI Taxonomy" id="157652"/>
    <lineage>
        <taxon>Eukaryota</taxon>
        <taxon>Viridiplantae</taxon>
        <taxon>Streptophyta</taxon>
        <taxon>Embryophyta</taxon>
        <taxon>Tracheophyta</taxon>
        <taxon>Spermatophyta</taxon>
        <taxon>Magnoliopsida</taxon>
        <taxon>eudicotyledons</taxon>
        <taxon>Gunneridae</taxon>
        <taxon>Pentapetalae</taxon>
        <taxon>rosids</taxon>
        <taxon>fabids</taxon>
        <taxon>Fabales</taxon>
        <taxon>Fabaceae</taxon>
        <taxon>Papilionoideae</taxon>
        <taxon>50 kb inversion clade</taxon>
        <taxon>NPAAA clade</taxon>
        <taxon>indigoferoid/millettioid clade</taxon>
        <taxon>Phaseoleae</taxon>
        <taxon>Mucuna</taxon>
    </lineage>
</organism>
<feature type="domain" description="Reverse transcriptase Ty1/copia-type" evidence="1">
    <location>
        <begin position="224"/>
        <end position="290"/>
    </location>
</feature>
<reference evidence="3" key="1">
    <citation type="submission" date="2018-05" db="EMBL/GenBank/DDBJ databases">
        <title>Draft genome of Mucuna pruriens seed.</title>
        <authorList>
            <person name="Nnadi N.E."/>
            <person name="Vos R."/>
            <person name="Hasami M.H."/>
            <person name="Devisetty U.K."/>
            <person name="Aguiy J.C."/>
        </authorList>
    </citation>
    <scope>NUCLEOTIDE SEQUENCE [LARGE SCALE GENOMIC DNA]</scope>
    <source>
        <strain evidence="3">JCA_2017</strain>
    </source>
</reference>
<proteinExistence type="predicted"/>
<dbReference type="Proteomes" id="UP000257109">
    <property type="component" value="Unassembled WGS sequence"/>
</dbReference>
<dbReference type="AlphaFoldDB" id="A0A371G610"/>
<dbReference type="EMBL" id="QJKJ01006643">
    <property type="protein sequence ID" value="RDX86008.1"/>
    <property type="molecule type" value="Genomic_DNA"/>
</dbReference>
<dbReference type="STRING" id="157652.A0A371G610"/>
<accession>A0A371G610</accession>
<evidence type="ECO:0000313" key="4">
    <source>
        <dbReference type="Proteomes" id="UP000257109"/>
    </source>
</evidence>
<evidence type="ECO:0000259" key="1">
    <source>
        <dbReference type="Pfam" id="PF07727"/>
    </source>
</evidence>
<sequence>MFGDAHLKEKTKLKDCSGYFIGYAKKSKWYRFYCPTHNARIVESRNAKFLENDLISRNGQFQDIVYEKDHYEVQPFGSSDRMIVIHTPQVQMDVRQLIIEVSQVVENDRVDQVVDEEQQDYVEQQLVEQHSKKKSRIPSDYVVYLQELDYNIEAKNDMEIFSQAMIIIALITHFDFELHQMDVKMMFLNDDIVEEVYIKQLEGFSSNDAEHLMIFCLGLMINELLYEVKQFLSKNFDMKDIEETFYVISIKIHGERSQGILSLSQKAYINKVLESFNMKDCSPSIAPIMKDDKLNMSWCPQNNFK</sequence>